<keyword evidence="2" id="KW-1185">Reference proteome</keyword>
<evidence type="ECO:0000256" key="1">
    <source>
        <dbReference type="SAM" id="MobiDB-lite"/>
    </source>
</evidence>
<dbReference type="GeneID" id="129924028"/>
<proteinExistence type="predicted"/>
<gene>
    <name evidence="3" type="primary">LOC129924028</name>
</gene>
<dbReference type="Proteomes" id="UP001165740">
    <property type="component" value="Chromosome 18"/>
</dbReference>
<name>A0A9W2ZFB4_BIOGL</name>
<dbReference type="OMA" id="ATWNTIE"/>
<evidence type="ECO:0000313" key="3">
    <source>
        <dbReference type="RefSeq" id="XP_055873600.1"/>
    </source>
</evidence>
<evidence type="ECO:0000313" key="2">
    <source>
        <dbReference type="Proteomes" id="UP001165740"/>
    </source>
</evidence>
<accession>A0A9W2ZFB4</accession>
<protein>
    <submittedName>
        <fullName evidence="3">Uncharacterized protein LOC129924028</fullName>
    </submittedName>
</protein>
<sequence>MGDFNAKVGNDHRGYEEVMGKHGLETLQKVKERREKKAGVNKSKTRAAKGKTQKEYAEIDKNVKRSIRTDRRNYIEALAEEAALKNSTKRPVIKKISGKFAKSERPVKDKNGDVITDEEGYKKRWIEHFQELLNKPTLSNPPEIPPAARDLPIKCSAPTKEEIRSAIKQLKNGKFAGRDSIPFEALKTDIDTSVKLHYPLFCKRGEKEEVPPEWKEGYLIKLPKKGDISSCSN</sequence>
<organism evidence="2 3">
    <name type="scientific">Biomphalaria glabrata</name>
    <name type="common">Bloodfluke planorb</name>
    <name type="synonym">Freshwater snail</name>
    <dbReference type="NCBI Taxonomy" id="6526"/>
    <lineage>
        <taxon>Eukaryota</taxon>
        <taxon>Metazoa</taxon>
        <taxon>Spiralia</taxon>
        <taxon>Lophotrochozoa</taxon>
        <taxon>Mollusca</taxon>
        <taxon>Gastropoda</taxon>
        <taxon>Heterobranchia</taxon>
        <taxon>Euthyneura</taxon>
        <taxon>Panpulmonata</taxon>
        <taxon>Hygrophila</taxon>
        <taxon>Lymnaeoidea</taxon>
        <taxon>Planorbidae</taxon>
        <taxon>Biomphalaria</taxon>
    </lineage>
</organism>
<dbReference type="AlphaFoldDB" id="A0A9W2ZFB4"/>
<dbReference type="RefSeq" id="XP_055873600.1">
    <property type="nucleotide sequence ID" value="XM_056017625.1"/>
</dbReference>
<feature type="region of interest" description="Disordered" evidence="1">
    <location>
        <begin position="31"/>
        <end position="54"/>
    </location>
</feature>
<reference evidence="3" key="1">
    <citation type="submission" date="2025-08" db="UniProtKB">
        <authorList>
            <consortium name="RefSeq"/>
        </authorList>
    </citation>
    <scope>IDENTIFICATION</scope>
</reference>